<dbReference type="KEGG" id="pcor:KS4_37110"/>
<dbReference type="InterPro" id="IPR025984">
    <property type="entry name" value="DCTPP"/>
</dbReference>
<dbReference type="RefSeq" id="WP_145081273.1">
    <property type="nucleotide sequence ID" value="NZ_CP036425.1"/>
</dbReference>
<dbReference type="SUPFAM" id="SSF101386">
    <property type="entry name" value="all-alpha NTP pyrophosphatases"/>
    <property type="match status" value="1"/>
</dbReference>
<reference evidence="1 2" key="1">
    <citation type="submission" date="2019-02" db="EMBL/GenBank/DDBJ databases">
        <title>Deep-cultivation of Planctomycetes and their phenomic and genomic characterization uncovers novel biology.</title>
        <authorList>
            <person name="Wiegand S."/>
            <person name="Jogler M."/>
            <person name="Boedeker C."/>
            <person name="Pinto D."/>
            <person name="Vollmers J."/>
            <person name="Rivas-Marin E."/>
            <person name="Kohn T."/>
            <person name="Peeters S.H."/>
            <person name="Heuer A."/>
            <person name="Rast P."/>
            <person name="Oberbeckmann S."/>
            <person name="Bunk B."/>
            <person name="Jeske O."/>
            <person name="Meyerdierks A."/>
            <person name="Storesund J.E."/>
            <person name="Kallscheuer N."/>
            <person name="Luecker S."/>
            <person name="Lage O.M."/>
            <person name="Pohl T."/>
            <person name="Merkel B.J."/>
            <person name="Hornburger P."/>
            <person name="Mueller R.-W."/>
            <person name="Bruemmer F."/>
            <person name="Labrenz M."/>
            <person name="Spormann A.M."/>
            <person name="Op den Camp H."/>
            <person name="Overmann J."/>
            <person name="Amann R."/>
            <person name="Jetten M.S.M."/>
            <person name="Mascher T."/>
            <person name="Medema M.H."/>
            <person name="Devos D.P."/>
            <person name="Kaster A.-K."/>
            <person name="Ovreas L."/>
            <person name="Rohde M."/>
            <person name="Galperin M.Y."/>
            <person name="Jogler C."/>
        </authorList>
    </citation>
    <scope>NUCLEOTIDE SEQUENCE [LARGE SCALE GENOMIC DNA]</scope>
    <source>
        <strain evidence="1 2">KS4</strain>
    </source>
</reference>
<gene>
    <name evidence="1" type="ORF">KS4_37110</name>
</gene>
<dbReference type="EMBL" id="CP036425">
    <property type="protein sequence ID" value="QDU35628.1"/>
    <property type="molecule type" value="Genomic_DNA"/>
</dbReference>
<dbReference type="PIRSF" id="PIRSF029826">
    <property type="entry name" value="UCP029826_pph"/>
    <property type="match status" value="1"/>
</dbReference>
<name>A0A517YZG8_9BACT</name>
<dbReference type="InterPro" id="IPR052555">
    <property type="entry name" value="dCTP_Pyrophosphatase"/>
</dbReference>
<proteinExistence type="predicted"/>
<evidence type="ECO:0000313" key="2">
    <source>
        <dbReference type="Proteomes" id="UP000317369"/>
    </source>
</evidence>
<keyword evidence="2" id="KW-1185">Reference proteome</keyword>
<protein>
    <submittedName>
        <fullName evidence="1">MazG nucleotide pyrophosphohydrolase domain protein</fullName>
    </submittedName>
</protein>
<evidence type="ECO:0000313" key="1">
    <source>
        <dbReference type="EMBL" id="QDU35628.1"/>
    </source>
</evidence>
<dbReference type="Proteomes" id="UP000317369">
    <property type="component" value="Chromosome"/>
</dbReference>
<dbReference type="OrthoDB" id="9791898at2"/>
<organism evidence="1 2">
    <name type="scientific">Poriferisphaera corsica</name>
    <dbReference type="NCBI Taxonomy" id="2528020"/>
    <lineage>
        <taxon>Bacteria</taxon>
        <taxon>Pseudomonadati</taxon>
        <taxon>Planctomycetota</taxon>
        <taxon>Phycisphaerae</taxon>
        <taxon>Phycisphaerales</taxon>
        <taxon>Phycisphaeraceae</taxon>
        <taxon>Poriferisphaera</taxon>
    </lineage>
</organism>
<dbReference type="Pfam" id="PF12643">
    <property type="entry name" value="MazG-like"/>
    <property type="match status" value="1"/>
</dbReference>
<keyword evidence="1" id="KW-0378">Hydrolase</keyword>
<dbReference type="GO" id="GO:0047429">
    <property type="term" value="F:nucleoside triphosphate diphosphatase activity"/>
    <property type="evidence" value="ECO:0007669"/>
    <property type="project" value="InterPro"/>
</dbReference>
<accession>A0A517YZG8</accession>
<dbReference type="AlphaFoldDB" id="A0A517YZG8"/>
<dbReference type="CDD" id="cd11537">
    <property type="entry name" value="NTP-PPase_RS21-C6_like"/>
    <property type="match status" value="1"/>
</dbReference>
<dbReference type="Gene3D" id="1.10.287.1080">
    <property type="entry name" value="MazG-like"/>
    <property type="match status" value="1"/>
</dbReference>
<dbReference type="PANTHER" id="PTHR46523:SF1">
    <property type="entry name" value="DCTP PYROPHOSPHATASE 1"/>
    <property type="match status" value="1"/>
</dbReference>
<dbReference type="GO" id="GO:0009143">
    <property type="term" value="P:nucleoside triphosphate catabolic process"/>
    <property type="evidence" value="ECO:0007669"/>
    <property type="project" value="InterPro"/>
</dbReference>
<sequence length="120" mass="13826">MKKCDAETTVGEMKEAVLAFAKARDWEKYHRPKHLAMSIAIEAAEIMEHFQWLSEAQADEAMQRDEVKAEVAEELADVLMYCMELANVAGIDLAEAYFAKLAKNEKRFPADEDWKAKWER</sequence>
<dbReference type="PANTHER" id="PTHR46523">
    <property type="entry name" value="DCTP PYROPHOSPHATASE 1"/>
    <property type="match status" value="1"/>
</dbReference>